<dbReference type="Pfam" id="PF20062">
    <property type="entry name" value="DUF6461"/>
    <property type="match status" value="1"/>
</dbReference>
<dbReference type="Proteomes" id="UP000649753">
    <property type="component" value="Unassembled WGS sequence"/>
</dbReference>
<organism evidence="1 2">
    <name type="scientific">Plantactinospora soyae</name>
    <dbReference type="NCBI Taxonomy" id="1544732"/>
    <lineage>
        <taxon>Bacteria</taxon>
        <taxon>Bacillati</taxon>
        <taxon>Actinomycetota</taxon>
        <taxon>Actinomycetes</taxon>
        <taxon>Micromonosporales</taxon>
        <taxon>Micromonosporaceae</taxon>
        <taxon>Plantactinospora</taxon>
    </lineage>
</organism>
<sequence length="192" mass="20460">MSEALVGWGWVKPLLSVGFCLTVVRGRDVRRLADDLGFDPEVSAVLERGAAVEEFGVAEPVVRVGSAGDWSFAFQEDGVEVGQLDLLRTLSTSGEAVTVWKSASAMAFFGYARDGQVVVGFEPDIAHVRLGSAPDELVDQQRLVGLDPDRPMPGDGEVSPVLRALALLSQLTGVRLAAGDIEGPLLSDWLNL</sequence>
<keyword evidence="2" id="KW-1185">Reference proteome</keyword>
<proteinExistence type="predicted"/>
<gene>
    <name evidence="1" type="ORF">H4W31_003852</name>
</gene>
<dbReference type="InterPro" id="IPR045592">
    <property type="entry name" value="DUF6461"/>
</dbReference>
<dbReference type="EMBL" id="JADBEB010000001">
    <property type="protein sequence ID" value="MBE1488214.1"/>
    <property type="molecule type" value="Genomic_DNA"/>
</dbReference>
<dbReference type="AlphaFoldDB" id="A0A927M582"/>
<dbReference type="RefSeq" id="WP_192767923.1">
    <property type="nucleotide sequence ID" value="NZ_JADBEB010000001.1"/>
</dbReference>
<comment type="caution">
    <text evidence="1">The sequence shown here is derived from an EMBL/GenBank/DDBJ whole genome shotgun (WGS) entry which is preliminary data.</text>
</comment>
<accession>A0A927M582</accession>
<name>A0A927M582_9ACTN</name>
<reference evidence="1" key="1">
    <citation type="submission" date="2020-10" db="EMBL/GenBank/DDBJ databases">
        <title>Sequencing the genomes of 1000 actinobacteria strains.</title>
        <authorList>
            <person name="Klenk H.-P."/>
        </authorList>
    </citation>
    <scope>NUCLEOTIDE SEQUENCE</scope>
    <source>
        <strain evidence="1">DSM 46832</strain>
    </source>
</reference>
<evidence type="ECO:0000313" key="2">
    <source>
        <dbReference type="Proteomes" id="UP000649753"/>
    </source>
</evidence>
<protein>
    <submittedName>
        <fullName evidence="1">Uncharacterized protein</fullName>
    </submittedName>
</protein>
<evidence type="ECO:0000313" key="1">
    <source>
        <dbReference type="EMBL" id="MBE1488214.1"/>
    </source>
</evidence>